<evidence type="ECO:0000256" key="1">
    <source>
        <dbReference type="SAM" id="MobiDB-lite"/>
    </source>
</evidence>
<protein>
    <submittedName>
        <fullName evidence="2">Uncharacterized protein</fullName>
    </submittedName>
</protein>
<gene>
    <name evidence="2" type="ORF">QQX98_000186</name>
</gene>
<feature type="compositionally biased region" description="Basic residues" evidence="1">
    <location>
        <begin position="22"/>
        <end position="32"/>
    </location>
</feature>
<feature type="region of interest" description="Disordered" evidence="1">
    <location>
        <begin position="101"/>
        <end position="160"/>
    </location>
</feature>
<sequence>MVTVPQPTRWRHSPSSSSRRSCAPRHHNKQRQSPRTAGGDGGTRDGGRRALEDAGPAHRPSTRARSGPQQMGGYTGQEYYRTTNPGGQGVGLGIWQSQGNPVAQQYSSHPAMAHAPQPEPGHHLSPLAEPYEPPPRVVSPLTESENAFPTWPANVSDLAS</sequence>
<proteinExistence type="predicted"/>
<evidence type="ECO:0000313" key="2">
    <source>
        <dbReference type="EMBL" id="KAK7424910.1"/>
    </source>
</evidence>
<evidence type="ECO:0000313" key="3">
    <source>
        <dbReference type="Proteomes" id="UP001498476"/>
    </source>
</evidence>
<accession>A0ABR1HVK0</accession>
<dbReference type="Proteomes" id="UP001498476">
    <property type="component" value="Unassembled WGS sequence"/>
</dbReference>
<name>A0ABR1HVK0_9HYPO</name>
<feature type="region of interest" description="Disordered" evidence="1">
    <location>
        <begin position="1"/>
        <end position="85"/>
    </location>
</feature>
<feature type="compositionally biased region" description="Basic and acidic residues" evidence="1">
    <location>
        <begin position="42"/>
        <end position="56"/>
    </location>
</feature>
<organism evidence="2 3">
    <name type="scientific">Neonectria punicea</name>
    <dbReference type="NCBI Taxonomy" id="979145"/>
    <lineage>
        <taxon>Eukaryota</taxon>
        <taxon>Fungi</taxon>
        <taxon>Dikarya</taxon>
        <taxon>Ascomycota</taxon>
        <taxon>Pezizomycotina</taxon>
        <taxon>Sordariomycetes</taxon>
        <taxon>Hypocreomycetidae</taxon>
        <taxon>Hypocreales</taxon>
        <taxon>Nectriaceae</taxon>
        <taxon>Neonectria</taxon>
    </lineage>
</organism>
<comment type="caution">
    <text evidence="2">The sequence shown here is derived from an EMBL/GenBank/DDBJ whole genome shotgun (WGS) entry which is preliminary data.</text>
</comment>
<keyword evidence="3" id="KW-1185">Reference proteome</keyword>
<reference evidence="2 3" key="1">
    <citation type="journal article" date="2025" name="Microbiol. Resour. Announc.">
        <title>Draft genome sequences for Neonectria magnoliae and Neonectria punicea, canker pathogens of Liriodendron tulipifera and Acer saccharum in West Virginia.</title>
        <authorList>
            <person name="Petronek H.M."/>
            <person name="Kasson M.T."/>
            <person name="Metheny A.M."/>
            <person name="Stauder C.M."/>
            <person name="Lovett B."/>
            <person name="Lynch S.C."/>
            <person name="Garnas J.R."/>
            <person name="Kasson L.R."/>
            <person name="Stajich J.E."/>
        </authorList>
    </citation>
    <scope>NUCLEOTIDE SEQUENCE [LARGE SCALE GENOMIC DNA]</scope>
    <source>
        <strain evidence="2 3">NRRL 64653</strain>
    </source>
</reference>
<dbReference type="EMBL" id="JAZAVJ010000002">
    <property type="protein sequence ID" value="KAK7424910.1"/>
    <property type="molecule type" value="Genomic_DNA"/>
</dbReference>